<dbReference type="Proteomes" id="UP001168528">
    <property type="component" value="Unassembled WGS sequence"/>
</dbReference>
<accession>A0ABT8QZ83</accession>
<dbReference type="GO" id="GO:0016757">
    <property type="term" value="F:glycosyltransferase activity"/>
    <property type="evidence" value="ECO:0007669"/>
    <property type="project" value="UniProtKB-KW"/>
</dbReference>
<keyword evidence="2" id="KW-0328">Glycosyltransferase</keyword>
<dbReference type="EC" id="2.4.-.-" evidence="2"/>
<dbReference type="EMBL" id="JAUKPO010000001">
    <property type="protein sequence ID" value="MDO1445146.1"/>
    <property type="molecule type" value="Genomic_DNA"/>
</dbReference>
<feature type="domain" description="Glycosyltransferase 2-like" evidence="1">
    <location>
        <begin position="4"/>
        <end position="121"/>
    </location>
</feature>
<dbReference type="SUPFAM" id="SSF53448">
    <property type="entry name" value="Nucleotide-diphospho-sugar transferases"/>
    <property type="match status" value="1"/>
</dbReference>
<dbReference type="CDD" id="cd06433">
    <property type="entry name" value="GT_2_WfgS_like"/>
    <property type="match status" value="1"/>
</dbReference>
<dbReference type="RefSeq" id="WP_302035940.1">
    <property type="nucleotide sequence ID" value="NZ_JAUKPO010000001.1"/>
</dbReference>
<dbReference type="Pfam" id="PF00535">
    <property type="entry name" value="Glycos_transf_2"/>
    <property type="match status" value="1"/>
</dbReference>
<keyword evidence="2" id="KW-0808">Transferase</keyword>
<organism evidence="2 3">
    <name type="scientific">Rhodocytophaga aerolata</name>
    <dbReference type="NCBI Taxonomy" id="455078"/>
    <lineage>
        <taxon>Bacteria</taxon>
        <taxon>Pseudomonadati</taxon>
        <taxon>Bacteroidota</taxon>
        <taxon>Cytophagia</taxon>
        <taxon>Cytophagales</taxon>
        <taxon>Rhodocytophagaceae</taxon>
        <taxon>Rhodocytophaga</taxon>
    </lineage>
</organism>
<evidence type="ECO:0000259" key="1">
    <source>
        <dbReference type="Pfam" id="PF00535"/>
    </source>
</evidence>
<dbReference type="InterPro" id="IPR029044">
    <property type="entry name" value="Nucleotide-diphossugar_trans"/>
</dbReference>
<dbReference type="Gene3D" id="3.90.550.10">
    <property type="entry name" value="Spore Coat Polysaccharide Biosynthesis Protein SpsA, Chain A"/>
    <property type="match status" value="1"/>
</dbReference>
<evidence type="ECO:0000313" key="3">
    <source>
        <dbReference type="Proteomes" id="UP001168528"/>
    </source>
</evidence>
<keyword evidence="3" id="KW-1185">Reference proteome</keyword>
<gene>
    <name evidence="2" type="ORF">Q0590_02735</name>
</gene>
<reference evidence="2" key="1">
    <citation type="submission" date="2023-07" db="EMBL/GenBank/DDBJ databases">
        <title>The genome sequence of Rhodocytophaga aerolata KACC 12507.</title>
        <authorList>
            <person name="Zhang X."/>
        </authorList>
    </citation>
    <scope>NUCLEOTIDE SEQUENCE</scope>
    <source>
        <strain evidence="2">KACC 12507</strain>
    </source>
</reference>
<name>A0ABT8QZ83_9BACT</name>
<dbReference type="InterPro" id="IPR001173">
    <property type="entry name" value="Glyco_trans_2-like"/>
</dbReference>
<dbReference type="PANTHER" id="PTHR22916:SF65">
    <property type="entry name" value="SLR1065 PROTEIN"/>
    <property type="match status" value="1"/>
</dbReference>
<comment type="caution">
    <text evidence="2">The sequence shown here is derived from an EMBL/GenBank/DDBJ whole genome shotgun (WGS) entry which is preliminary data.</text>
</comment>
<sequence length="249" mass="29575">MKISIVTPSYNSEKYITETIESIKQQSYKNFEHIIVDGKSTDNTVKILQMYPHLHWISEKDNGQTDALNKGFRLASGDILAWQNADDLYFPDTFEKVIKFFKENPETDIIYGYYELIDSTSNFVCKVKPIAWNFWLFKHGRFVPMQPTVFWRRKVYEEIGDLDTTLHYCMDVDFFAKASKKFKFSLVPQFLGKFRVHNQSKTQNSVNYKALIKEYNVVMAKNFDLTIFNKIIMRLFQWRRELGSFIRIK</sequence>
<evidence type="ECO:0000313" key="2">
    <source>
        <dbReference type="EMBL" id="MDO1445146.1"/>
    </source>
</evidence>
<protein>
    <submittedName>
        <fullName evidence="2">Glycosyltransferase family 2 protein</fullName>
        <ecNumber evidence="2">2.4.-.-</ecNumber>
    </submittedName>
</protein>
<dbReference type="PANTHER" id="PTHR22916">
    <property type="entry name" value="GLYCOSYLTRANSFERASE"/>
    <property type="match status" value="1"/>
</dbReference>
<proteinExistence type="predicted"/>